<evidence type="ECO:0000313" key="2">
    <source>
        <dbReference type="Proteomes" id="UP000814128"/>
    </source>
</evidence>
<protein>
    <submittedName>
        <fullName evidence="1">Aflatoxin B1-aldehyde reductase</fullName>
    </submittedName>
</protein>
<accession>A0ACB8Q5S9</accession>
<dbReference type="EMBL" id="MU274071">
    <property type="protein sequence ID" value="KAI0026970.1"/>
    <property type="molecule type" value="Genomic_DNA"/>
</dbReference>
<reference evidence="1" key="2">
    <citation type="journal article" date="2022" name="New Phytol.">
        <title>Evolutionary transition to the ectomycorrhizal habit in the genomes of a hyperdiverse lineage of mushroom-forming fungi.</title>
        <authorList>
            <person name="Looney B."/>
            <person name="Miyauchi S."/>
            <person name="Morin E."/>
            <person name="Drula E."/>
            <person name="Courty P.E."/>
            <person name="Kohler A."/>
            <person name="Kuo A."/>
            <person name="LaButti K."/>
            <person name="Pangilinan J."/>
            <person name="Lipzen A."/>
            <person name="Riley R."/>
            <person name="Andreopoulos W."/>
            <person name="He G."/>
            <person name="Johnson J."/>
            <person name="Nolan M."/>
            <person name="Tritt A."/>
            <person name="Barry K.W."/>
            <person name="Grigoriev I.V."/>
            <person name="Nagy L.G."/>
            <person name="Hibbett D."/>
            <person name="Henrissat B."/>
            <person name="Matheny P.B."/>
            <person name="Labbe J."/>
            <person name="Martin F.M."/>
        </authorList>
    </citation>
    <scope>NUCLEOTIDE SEQUENCE</scope>
    <source>
        <strain evidence="1">EC-137</strain>
    </source>
</reference>
<comment type="caution">
    <text evidence="1">The sequence shown here is derived from an EMBL/GenBank/DDBJ whole genome shotgun (WGS) entry which is preliminary data.</text>
</comment>
<reference evidence="1" key="1">
    <citation type="submission" date="2021-02" db="EMBL/GenBank/DDBJ databases">
        <authorList>
            <consortium name="DOE Joint Genome Institute"/>
            <person name="Ahrendt S."/>
            <person name="Looney B.P."/>
            <person name="Miyauchi S."/>
            <person name="Morin E."/>
            <person name="Drula E."/>
            <person name="Courty P.E."/>
            <person name="Chicoki N."/>
            <person name="Fauchery L."/>
            <person name="Kohler A."/>
            <person name="Kuo A."/>
            <person name="Labutti K."/>
            <person name="Pangilinan J."/>
            <person name="Lipzen A."/>
            <person name="Riley R."/>
            <person name="Andreopoulos W."/>
            <person name="He G."/>
            <person name="Johnson J."/>
            <person name="Barry K.W."/>
            <person name="Grigoriev I.V."/>
            <person name="Nagy L."/>
            <person name="Hibbett D."/>
            <person name="Henrissat B."/>
            <person name="Matheny P.B."/>
            <person name="Labbe J."/>
            <person name="Martin F."/>
        </authorList>
    </citation>
    <scope>NUCLEOTIDE SEQUENCE</scope>
    <source>
        <strain evidence="1">EC-137</strain>
    </source>
</reference>
<sequence length="322" mass="35692">MSSTAATVPIILGAAKFGRPDAIADESLAQRLVDLAAECGCTALDTARIYEGGASEKMIARLERRSLAVDTKLYPGEGGLKPEKLRAQVAESLAALNGVPIRVLYWHAPDRLTPFEESLEAMNELHKQGVFQEFGLSNALSWEVAEVVTICRERGWVRPTVYQGIYNALDRVIEDELLPCLRKFGIRFAAYSPLAGGILTGFHLNSPEALDKNKRFNPAHPGISGFYRPRYAHSAPTLQRVKVLAERHGLTLEECGVRWIVYHSKMTPEDHGVIYGASTTERLQSVLSHHAKGPLPEEIVKEFEESWTNELKGWVPSYSPIT</sequence>
<organism evidence="1 2">
    <name type="scientific">Vararia minispora EC-137</name>
    <dbReference type="NCBI Taxonomy" id="1314806"/>
    <lineage>
        <taxon>Eukaryota</taxon>
        <taxon>Fungi</taxon>
        <taxon>Dikarya</taxon>
        <taxon>Basidiomycota</taxon>
        <taxon>Agaricomycotina</taxon>
        <taxon>Agaricomycetes</taxon>
        <taxon>Russulales</taxon>
        <taxon>Lachnocladiaceae</taxon>
        <taxon>Vararia</taxon>
    </lineage>
</organism>
<dbReference type="Proteomes" id="UP000814128">
    <property type="component" value="Unassembled WGS sequence"/>
</dbReference>
<gene>
    <name evidence="1" type="ORF">K488DRAFT_91563</name>
</gene>
<evidence type="ECO:0000313" key="1">
    <source>
        <dbReference type="EMBL" id="KAI0026970.1"/>
    </source>
</evidence>
<proteinExistence type="predicted"/>
<keyword evidence="2" id="KW-1185">Reference proteome</keyword>
<name>A0ACB8Q5S9_9AGAM</name>